<evidence type="ECO:0000313" key="1">
    <source>
        <dbReference type="EMBL" id="MBW47999.1"/>
    </source>
</evidence>
<organism evidence="1">
    <name type="scientific">Anopheles triannulatus</name>
    <dbReference type="NCBI Taxonomy" id="58253"/>
    <lineage>
        <taxon>Eukaryota</taxon>
        <taxon>Metazoa</taxon>
        <taxon>Ecdysozoa</taxon>
        <taxon>Arthropoda</taxon>
        <taxon>Hexapoda</taxon>
        <taxon>Insecta</taxon>
        <taxon>Pterygota</taxon>
        <taxon>Neoptera</taxon>
        <taxon>Endopterygota</taxon>
        <taxon>Diptera</taxon>
        <taxon>Nematocera</taxon>
        <taxon>Culicoidea</taxon>
        <taxon>Culicidae</taxon>
        <taxon>Anophelinae</taxon>
        <taxon>Anopheles</taxon>
    </lineage>
</organism>
<proteinExistence type="predicted"/>
<dbReference type="EMBL" id="GGFK01014678">
    <property type="protein sequence ID" value="MBW47999.1"/>
    <property type="molecule type" value="Transcribed_RNA"/>
</dbReference>
<name>A0A2M4B4N6_9DIPT</name>
<reference evidence="1" key="1">
    <citation type="submission" date="2018-01" db="EMBL/GenBank/DDBJ databases">
        <title>An insight into the sialome of Amazonian anophelines.</title>
        <authorList>
            <person name="Ribeiro J.M."/>
            <person name="Scarpassa V."/>
            <person name="Calvo E."/>
        </authorList>
    </citation>
    <scope>NUCLEOTIDE SEQUENCE</scope>
    <source>
        <tissue evidence="1">Salivary glands</tissue>
    </source>
</reference>
<sequence length="123" mass="13315">MCIAVLWTSGTARTKCAHITVASLWLSVHSGASGKSVQPGHRSFEGEWNCGETSWDQVQRRHCYGEMAARHHPVLLIKQTGPLPPIGLLRELSSCLPGSRRFKLTNVAIVSTIILTPQAGEAG</sequence>
<dbReference type="AlphaFoldDB" id="A0A2M4B4N6"/>
<accession>A0A2M4B4N6</accession>
<protein>
    <submittedName>
        <fullName evidence="1">Putative secreted protein</fullName>
    </submittedName>
</protein>